<proteinExistence type="predicted"/>
<keyword evidence="4" id="KW-1278">Translocase</keyword>
<dbReference type="SMART" id="SM00382">
    <property type="entry name" value="AAA"/>
    <property type="match status" value="1"/>
</dbReference>
<dbReference type="GO" id="GO:0016887">
    <property type="term" value="F:ATP hydrolysis activity"/>
    <property type="evidence" value="ECO:0007669"/>
    <property type="project" value="InterPro"/>
</dbReference>
<dbReference type="KEGG" id="echi:FKX85_14730"/>
<dbReference type="PROSITE" id="PS00211">
    <property type="entry name" value="ABC_TRANSPORTER_1"/>
    <property type="match status" value="1"/>
</dbReference>
<evidence type="ECO:0000313" key="8">
    <source>
        <dbReference type="Proteomes" id="UP000316614"/>
    </source>
</evidence>
<dbReference type="InterPro" id="IPR003439">
    <property type="entry name" value="ABC_transporter-like_ATP-bd"/>
</dbReference>
<keyword evidence="1" id="KW-0813">Transport</keyword>
<accession>A0A514CKE1</accession>
<dbReference type="AlphaFoldDB" id="A0A514CKE1"/>
<dbReference type="GO" id="GO:0005524">
    <property type="term" value="F:ATP binding"/>
    <property type="evidence" value="ECO:0007669"/>
    <property type="project" value="UniProtKB-KW"/>
</dbReference>
<dbReference type="NCBIfam" id="NF010068">
    <property type="entry name" value="PRK13548.1"/>
    <property type="match status" value="1"/>
</dbReference>
<evidence type="ECO:0000256" key="2">
    <source>
        <dbReference type="ARBA" id="ARBA00022741"/>
    </source>
</evidence>
<protein>
    <submittedName>
        <fullName evidence="7">Heme ABC transporter ATP-binding protein</fullName>
    </submittedName>
</protein>
<dbReference type="SUPFAM" id="SSF52540">
    <property type="entry name" value="P-loop containing nucleoside triphosphate hydrolases"/>
    <property type="match status" value="1"/>
</dbReference>
<keyword evidence="3 7" id="KW-0067">ATP-binding</keyword>
<evidence type="ECO:0000313" key="7">
    <source>
        <dbReference type="EMBL" id="QDH80227.1"/>
    </source>
</evidence>
<dbReference type="InterPro" id="IPR027417">
    <property type="entry name" value="P-loop_NTPase"/>
</dbReference>
<dbReference type="PANTHER" id="PTHR42794">
    <property type="entry name" value="HEMIN IMPORT ATP-BINDING PROTEIN HMUV"/>
    <property type="match status" value="1"/>
</dbReference>
<dbReference type="Pfam" id="PF00005">
    <property type="entry name" value="ABC_tran"/>
    <property type="match status" value="1"/>
</dbReference>
<dbReference type="InterPro" id="IPR017871">
    <property type="entry name" value="ABC_transporter-like_CS"/>
</dbReference>
<gene>
    <name evidence="7" type="ORF">FKX85_14730</name>
</gene>
<evidence type="ECO:0000259" key="6">
    <source>
        <dbReference type="PROSITE" id="PS50893"/>
    </source>
</evidence>
<dbReference type="Proteomes" id="UP000316614">
    <property type="component" value="Chromosome"/>
</dbReference>
<dbReference type="PROSITE" id="PS50893">
    <property type="entry name" value="ABC_TRANSPORTER_2"/>
    <property type="match status" value="1"/>
</dbReference>
<dbReference type="Gene3D" id="3.40.50.300">
    <property type="entry name" value="P-loop containing nucleotide triphosphate hydrolases"/>
    <property type="match status" value="1"/>
</dbReference>
<dbReference type="EMBL" id="CP041253">
    <property type="protein sequence ID" value="QDH80227.1"/>
    <property type="molecule type" value="Genomic_DNA"/>
</dbReference>
<dbReference type="CDD" id="cd03214">
    <property type="entry name" value="ABC_Iron-Siderophores_B12_Hemin"/>
    <property type="match status" value="1"/>
</dbReference>
<evidence type="ECO:0000256" key="4">
    <source>
        <dbReference type="ARBA" id="ARBA00022967"/>
    </source>
</evidence>
<reference evidence="7 8" key="1">
    <citation type="submission" date="2019-06" db="EMBL/GenBank/DDBJ databases">
        <title>Echinicola alkalisoli sp. nov. isolated from saline soil.</title>
        <authorList>
            <person name="Sun J.-Q."/>
            <person name="Xu L."/>
        </authorList>
    </citation>
    <scope>NUCLEOTIDE SEQUENCE [LARGE SCALE GENOMIC DNA]</scope>
    <source>
        <strain evidence="7 8">LN3S3</strain>
    </source>
</reference>
<keyword evidence="8" id="KW-1185">Reference proteome</keyword>
<keyword evidence="2" id="KW-0547">Nucleotide-binding</keyword>
<dbReference type="OrthoDB" id="9785229at2"/>
<dbReference type="PANTHER" id="PTHR42794:SF1">
    <property type="entry name" value="HEMIN IMPORT ATP-BINDING PROTEIN HMUV"/>
    <property type="match status" value="1"/>
</dbReference>
<comment type="function">
    <text evidence="5">Part of the ABC transporter complex HmuTUV involved in hemin import. Responsible for energy coupling to the transport system.</text>
</comment>
<name>A0A514CKE1_9BACT</name>
<organism evidence="7 8">
    <name type="scientific">Echinicola soli</name>
    <dbReference type="NCBI Taxonomy" id="2591634"/>
    <lineage>
        <taxon>Bacteria</taxon>
        <taxon>Pseudomonadati</taxon>
        <taxon>Bacteroidota</taxon>
        <taxon>Cytophagia</taxon>
        <taxon>Cytophagales</taxon>
        <taxon>Cyclobacteriaceae</taxon>
        <taxon>Echinicola</taxon>
    </lineage>
</organism>
<dbReference type="InterPro" id="IPR003593">
    <property type="entry name" value="AAA+_ATPase"/>
</dbReference>
<feature type="domain" description="ABC transporter" evidence="6">
    <location>
        <begin position="3"/>
        <end position="239"/>
    </location>
</feature>
<sequence>MMVSAINIHFCIRKKPILDHVSIDLLPGEVVSILGPNGAGKSTLLKILSGEKNCEKGAVSINQVPLASINPQRLAKYRAVMPQHSTVNFPYTVEEIVALGILSHDTNAPSGRLMEEVLELTGIKHLKERMIDDLSGGEKQRVQLARVLLQIWEDKPYARYLFLDEPTSSMDIAQQHQVLRLVRHLRKKNIGVLAILHDLNLAAQYSDKVMLMKNGSVKAFGSARTIMTAENLSMVYGHPISVMTHPLNDEQVIITSESTEYSTLASIKTA</sequence>
<evidence type="ECO:0000256" key="1">
    <source>
        <dbReference type="ARBA" id="ARBA00022448"/>
    </source>
</evidence>
<evidence type="ECO:0000256" key="3">
    <source>
        <dbReference type="ARBA" id="ARBA00022840"/>
    </source>
</evidence>
<evidence type="ECO:0000256" key="5">
    <source>
        <dbReference type="ARBA" id="ARBA00037066"/>
    </source>
</evidence>